<dbReference type="Proteomes" id="UP001457282">
    <property type="component" value="Unassembled WGS sequence"/>
</dbReference>
<dbReference type="EMBL" id="JBEDUW010000006">
    <property type="protein sequence ID" value="KAK9922774.1"/>
    <property type="molecule type" value="Genomic_DNA"/>
</dbReference>
<evidence type="ECO:0000313" key="1">
    <source>
        <dbReference type="EMBL" id="KAK9922774.1"/>
    </source>
</evidence>
<sequence>MIHLFCKAKHIFEDLAEDYLSPDGKVVLAEGCGMACLVCLCNVFPSSSRYPSNGKEVIHSGARRRFRKHKHDKVGWGLKSSPSFAKVSRGVL</sequence>
<organism evidence="1 2">
    <name type="scientific">Rubus argutus</name>
    <name type="common">Southern blackberry</name>
    <dbReference type="NCBI Taxonomy" id="59490"/>
    <lineage>
        <taxon>Eukaryota</taxon>
        <taxon>Viridiplantae</taxon>
        <taxon>Streptophyta</taxon>
        <taxon>Embryophyta</taxon>
        <taxon>Tracheophyta</taxon>
        <taxon>Spermatophyta</taxon>
        <taxon>Magnoliopsida</taxon>
        <taxon>eudicotyledons</taxon>
        <taxon>Gunneridae</taxon>
        <taxon>Pentapetalae</taxon>
        <taxon>rosids</taxon>
        <taxon>fabids</taxon>
        <taxon>Rosales</taxon>
        <taxon>Rosaceae</taxon>
        <taxon>Rosoideae</taxon>
        <taxon>Rosoideae incertae sedis</taxon>
        <taxon>Rubus</taxon>
    </lineage>
</organism>
<evidence type="ECO:0000313" key="2">
    <source>
        <dbReference type="Proteomes" id="UP001457282"/>
    </source>
</evidence>
<accession>A0AAW1WFT7</accession>
<proteinExistence type="predicted"/>
<protein>
    <submittedName>
        <fullName evidence="1">Uncharacterized protein</fullName>
    </submittedName>
</protein>
<name>A0AAW1WFT7_RUBAR</name>
<keyword evidence="2" id="KW-1185">Reference proteome</keyword>
<gene>
    <name evidence="1" type="ORF">M0R45_031221</name>
</gene>
<dbReference type="AlphaFoldDB" id="A0AAW1WFT7"/>
<reference evidence="1 2" key="1">
    <citation type="journal article" date="2023" name="G3 (Bethesda)">
        <title>A chromosome-length genome assembly and annotation of blackberry (Rubus argutus, cv. 'Hillquist').</title>
        <authorList>
            <person name="Bruna T."/>
            <person name="Aryal R."/>
            <person name="Dudchenko O."/>
            <person name="Sargent D.J."/>
            <person name="Mead D."/>
            <person name="Buti M."/>
            <person name="Cavallini A."/>
            <person name="Hytonen T."/>
            <person name="Andres J."/>
            <person name="Pham M."/>
            <person name="Weisz D."/>
            <person name="Mascagni F."/>
            <person name="Usai G."/>
            <person name="Natali L."/>
            <person name="Bassil N."/>
            <person name="Fernandez G.E."/>
            <person name="Lomsadze A."/>
            <person name="Armour M."/>
            <person name="Olukolu B."/>
            <person name="Poorten T."/>
            <person name="Britton C."/>
            <person name="Davik J."/>
            <person name="Ashrafi H."/>
            <person name="Aiden E.L."/>
            <person name="Borodovsky M."/>
            <person name="Worthington M."/>
        </authorList>
    </citation>
    <scope>NUCLEOTIDE SEQUENCE [LARGE SCALE GENOMIC DNA]</scope>
    <source>
        <strain evidence="1">PI 553951</strain>
    </source>
</reference>
<comment type="caution">
    <text evidence="1">The sequence shown here is derived from an EMBL/GenBank/DDBJ whole genome shotgun (WGS) entry which is preliminary data.</text>
</comment>